<dbReference type="InterPro" id="IPR039397">
    <property type="entry name" value="RagA/B"/>
</dbReference>
<evidence type="ECO:0000313" key="6">
    <source>
        <dbReference type="EMBL" id="KAK5164633.1"/>
    </source>
</evidence>
<dbReference type="GO" id="GO:1990131">
    <property type="term" value="C:Gtr1-Gtr2 GTPase complex"/>
    <property type="evidence" value="ECO:0007669"/>
    <property type="project" value="UniProtKB-UniRule"/>
</dbReference>
<dbReference type="Gene3D" id="3.30.450.190">
    <property type="match status" value="1"/>
</dbReference>
<dbReference type="InterPro" id="IPR027417">
    <property type="entry name" value="P-loop_NTPase"/>
</dbReference>
<dbReference type="GO" id="GO:0005634">
    <property type="term" value="C:nucleus"/>
    <property type="evidence" value="ECO:0007669"/>
    <property type="project" value="TreeGrafter"/>
</dbReference>
<feature type="compositionally biased region" description="Basic and acidic residues" evidence="5">
    <location>
        <begin position="320"/>
        <end position="331"/>
    </location>
</feature>
<comment type="caution">
    <text evidence="6">The sequence shown here is derived from an EMBL/GenBank/DDBJ whole genome shotgun (WGS) entry which is preliminary data.</text>
</comment>
<dbReference type="Gene3D" id="3.40.50.300">
    <property type="entry name" value="P-loop containing nucleotide triphosphate hydrolases"/>
    <property type="match status" value="1"/>
</dbReference>
<dbReference type="EMBL" id="JAVRRT010000019">
    <property type="protein sequence ID" value="KAK5164633.1"/>
    <property type="molecule type" value="Genomic_DNA"/>
</dbReference>
<dbReference type="InterPro" id="IPR006762">
    <property type="entry name" value="Gtr1_RagA"/>
</dbReference>
<dbReference type="GO" id="GO:0000329">
    <property type="term" value="C:fungal-type vacuole membrane"/>
    <property type="evidence" value="ECO:0007669"/>
    <property type="project" value="TreeGrafter"/>
</dbReference>
<keyword evidence="2 4" id="KW-0547">Nucleotide-binding</keyword>
<dbReference type="GO" id="GO:0005525">
    <property type="term" value="F:GTP binding"/>
    <property type="evidence" value="ECO:0007669"/>
    <property type="project" value="UniProtKB-UniRule"/>
</dbReference>
<feature type="compositionally biased region" description="Polar residues" evidence="5">
    <location>
        <begin position="348"/>
        <end position="357"/>
    </location>
</feature>
<dbReference type="GO" id="GO:0009267">
    <property type="term" value="P:cellular response to starvation"/>
    <property type="evidence" value="ECO:0007669"/>
    <property type="project" value="TreeGrafter"/>
</dbReference>
<dbReference type="PANTHER" id="PTHR11259">
    <property type="entry name" value="RAS-RELATED GTP BINDING RAG/GTR YEAST"/>
    <property type="match status" value="1"/>
</dbReference>
<comment type="subunit">
    <text evidence="4">Component of the GSE complex.</text>
</comment>
<evidence type="ECO:0000256" key="2">
    <source>
        <dbReference type="ARBA" id="ARBA00022741"/>
    </source>
</evidence>
<dbReference type="GO" id="GO:0010507">
    <property type="term" value="P:negative regulation of autophagy"/>
    <property type="evidence" value="ECO:0007669"/>
    <property type="project" value="TreeGrafter"/>
</dbReference>
<evidence type="ECO:0000256" key="3">
    <source>
        <dbReference type="ARBA" id="ARBA00023134"/>
    </source>
</evidence>
<dbReference type="Proteomes" id="UP001337655">
    <property type="component" value="Unassembled WGS sequence"/>
</dbReference>
<dbReference type="CDD" id="cd11384">
    <property type="entry name" value="RagA_like"/>
    <property type="match status" value="1"/>
</dbReference>
<evidence type="ECO:0000256" key="4">
    <source>
        <dbReference type="RuleBase" id="RU367014"/>
    </source>
</evidence>
<name>A0AAV9P190_9PEZI</name>
<dbReference type="RefSeq" id="XP_064654881.1">
    <property type="nucleotide sequence ID" value="XM_064807065.1"/>
</dbReference>
<keyword evidence="3 4" id="KW-0342">GTP-binding</keyword>
<protein>
    <recommendedName>
        <fullName evidence="4">GTP-binding protein</fullName>
    </recommendedName>
</protein>
<evidence type="ECO:0000313" key="7">
    <source>
        <dbReference type="Proteomes" id="UP001337655"/>
    </source>
</evidence>
<dbReference type="GO" id="GO:0003924">
    <property type="term" value="F:GTPase activity"/>
    <property type="evidence" value="ECO:0007669"/>
    <property type="project" value="UniProtKB-UniRule"/>
</dbReference>
<reference evidence="6 7" key="1">
    <citation type="submission" date="2023-08" db="EMBL/GenBank/DDBJ databases">
        <title>Black Yeasts Isolated from many extreme environments.</title>
        <authorList>
            <person name="Coleine C."/>
            <person name="Stajich J.E."/>
            <person name="Selbmann L."/>
        </authorList>
    </citation>
    <scope>NUCLEOTIDE SEQUENCE [LARGE SCALE GENOMIC DNA]</scope>
    <source>
        <strain evidence="6 7">CCFEE 5935</strain>
    </source>
</reference>
<keyword evidence="7" id="KW-1185">Reference proteome</keyword>
<evidence type="ECO:0000256" key="5">
    <source>
        <dbReference type="SAM" id="MobiDB-lite"/>
    </source>
</evidence>
<dbReference type="SUPFAM" id="SSF52540">
    <property type="entry name" value="P-loop containing nucleoside triphosphate hydrolases"/>
    <property type="match status" value="1"/>
</dbReference>
<dbReference type="AlphaFoldDB" id="A0AAV9P190"/>
<evidence type="ECO:0000256" key="1">
    <source>
        <dbReference type="ARBA" id="ARBA00007756"/>
    </source>
</evidence>
<dbReference type="Pfam" id="PF04670">
    <property type="entry name" value="Gtr1_RagA"/>
    <property type="match status" value="1"/>
</dbReference>
<accession>A0AAV9P190</accession>
<dbReference type="FunFam" id="3.40.50.300:FF:000488">
    <property type="entry name" value="Small monomeric GTPase (Gtr1)"/>
    <property type="match status" value="1"/>
</dbReference>
<comment type="function">
    <text evidence="4">GTPase involved in activation of the TORC1 signaling pathway, which promotes growth and represses autophagy in nutrient-rich conditions.</text>
</comment>
<dbReference type="GO" id="GO:1904263">
    <property type="term" value="P:positive regulation of TORC1 signaling"/>
    <property type="evidence" value="ECO:0007669"/>
    <property type="project" value="TreeGrafter"/>
</dbReference>
<proteinExistence type="inferred from homology"/>
<dbReference type="GeneID" id="89931169"/>
<organism evidence="6 7">
    <name type="scientific">Saxophila tyrrhenica</name>
    <dbReference type="NCBI Taxonomy" id="1690608"/>
    <lineage>
        <taxon>Eukaryota</taxon>
        <taxon>Fungi</taxon>
        <taxon>Dikarya</taxon>
        <taxon>Ascomycota</taxon>
        <taxon>Pezizomycotina</taxon>
        <taxon>Dothideomycetes</taxon>
        <taxon>Dothideomycetidae</taxon>
        <taxon>Mycosphaerellales</taxon>
        <taxon>Extremaceae</taxon>
        <taxon>Saxophila</taxon>
    </lineage>
</organism>
<gene>
    <name evidence="6" type="primary">GTR1</name>
    <name evidence="6" type="ORF">LTR77_009839</name>
</gene>
<dbReference type="PANTHER" id="PTHR11259:SF1">
    <property type="entry name" value="RAS-RELATED GTP-BINDING PROTEIN"/>
    <property type="match status" value="1"/>
</dbReference>
<feature type="region of interest" description="Disordered" evidence="5">
    <location>
        <begin position="320"/>
        <end position="357"/>
    </location>
</feature>
<sequence>MERSKRQKQRKVLLMGRSGAGKSSMRSIVFSNYVARDVRRLGATVDVEHSNIRFMGNLMLNLWDCGGQDSFVESYLTNQRSHVFTHVAVLIFVFDVSSKDTASDMLSFASTIRALHEYSPSSRIFVLIHKMDLVPPEEKTAIFQKKSSDIRKACEDEEFLPDQVGFWATSIWDQSLYRAWTQVIYYLVPNASAIENMLSKLADVLDARELMLYERTTCLVVTHISRGSEVKNPFADRFERLSSILKTHKHSMAKHTGTMASEVSFAEMQVKTGSFMFFITRLTENTNLAIVIANDEAAFNCARINVQLAKKEFAHLDIMEKKAKDPQRAARDSVAAEEDARGSEDGDMSSQGQPSDR</sequence>
<comment type="similarity">
    <text evidence="1 4">Belongs to the GTR/RAG GTP-binding protein family.</text>
</comment>